<evidence type="ECO:0000313" key="3">
    <source>
        <dbReference type="Proteomes" id="UP000663874"/>
    </source>
</evidence>
<evidence type="ECO:0000313" key="2">
    <source>
        <dbReference type="EMBL" id="CAF4031129.1"/>
    </source>
</evidence>
<dbReference type="EMBL" id="CAJOBE010007265">
    <property type="protein sequence ID" value="CAF4031129.1"/>
    <property type="molecule type" value="Genomic_DNA"/>
</dbReference>
<reference evidence="1" key="1">
    <citation type="submission" date="2021-02" db="EMBL/GenBank/DDBJ databases">
        <authorList>
            <person name="Nowell W R."/>
        </authorList>
    </citation>
    <scope>NUCLEOTIDE SEQUENCE</scope>
</reference>
<dbReference type="EMBL" id="CAJOBE010002357">
    <property type="protein sequence ID" value="CAF3816883.1"/>
    <property type="molecule type" value="Genomic_DNA"/>
</dbReference>
<name>A0A819D2D4_9BILA</name>
<sequence length="15" mass="1545">SPPSTGILELGVFNN</sequence>
<feature type="non-terminal residue" evidence="1">
    <location>
        <position position="1"/>
    </location>
</feature>
<proteinExistence type="predicted"/>
<evidence type="ECO:0000313" key="1">
    <source>
        <dbReference type="EMBL" id="CAF3816883.1"/>
    </source>
</evidence>
<accession>A0A819D2D4</accession>
<organism evidence="1 3">
    <name type="scientific">Rotaria sordida</name>
    <dbReference type="NCBI Taxonomy" id="392033"/>
    <lineage>
        <taxon>Eukaryota</taxon>
        <taxon>Metazoa</taxon>
        <taxon>Spiralia</taxon>
        <taxon>Gnathifera</taxon>
        <taxon>Rotifera</taxon>
        <taxon>Eurotatoria</taxon>
        <taxon>Bdelloidea</taxon>
        <taxon>Philodinida</taxon>
        <taxon>Philodinidae</taxon>
        <taxon>Rotaria</taxon>
    </lineage>
</organism>
<protein>
    <submittedName>
        <fullName evidence="1">Uncharacterized protein</fullName>
    </submittedName>
</protein>
<dbReference type="Proteomes" id="UP000663874">
    <property type="component" value="Unassembled WGS sequence"/>
</dbReference>
<comment type="caution">
    <text evidence="1">The sequence shown here is derived from an EMBL/GenBank/DDBJ whole genome shotgun (WGS) entry which is preliminary data.</text>
</comment>
<gene>
    <name evidence="1" type="ORF">FNK824_LOCUS15917</name>
    <name evidence="2" type="ORF">FNK824_LOCUS27653</name>
</gene>